<protein>
    <recommendedName>
        <fullName evidence="2">DUF4729 domain-containing protein</fullName>
    </recommendedName>
</protein>
<evidence type="ECO:0000313" key="4">
    <source>
        <dbReference type="Proteomes" id="UP001059596"/>
    </source>
</evidence>
<dbReference type="AlphaFoldDB" id="A0A9P9YCS8"/>
<feature type="region of interest" description="Disordered" evidence="1">
    <location>
        <begin position="1"/>
        <end position="21"/>
    </location>
</feature>
<organism evidence="3 4">
    <name type="scientific">Drosophila gunungcola</name>
    <name type="common">fruit fly</name>
    <dbReference type="NCBI Taxonomy" id="103775"/>
    <lineage>
        <taxon>Eukaryota</taxon>
        <taxon>Metazoa</taxon>
        <taxon>Ecdysozoa</taxon>
        <taxon>Arthropoda</taxon>
        <taxon>Hexapoda</taxon>
        <taxon>Insecta</taxon>
        <taxon>Pterygota</taxon>
        <taxon>Neoptera</taxon>
        <taxon>Endopterygota</taxon>
        <taxon>Diptera</taxon>
        <taxon>Brachycera</taxon>
        <taxon>Muscomorpha</taxon>
        <taxon>Ephydroidea</taxon>
        <taxon>Drosophilidae</taxon>
        <taxon>Drosophila</taxon>
        <taxon>Sophophora</taxon>
    </lineage>
</organism>
<proteinExistence type="predicted"/>
<dbReference type="EMBL" id="JAMKOV010000065">
    <property type="protein sequence ID" value="KAI8034617.1"/>
    <property type="molecule type" value="Genomic_DNA"/>
</dbReference>
<dbReference type="Pfam" id="PF15866">
    <property type="entry name" value="DUF4729"/>
    <property type="match status" value="1"/>
</dbReference>
<comment type="caution">
    <text evidence="3">The sequence shown here is derived from an EMBL/GenBank/DDBJ whole genome shotgun (WGS) entry which is preliminary data.</text>
</comment>
<feature type="domain" description="DUF4729" evidence="2">
    <location>
        <begin position="145"/>
        <end position="273"/>
    </location>
</feature>
<sequence length="284" mass="31639">MESVGVEDERPSTSSGSGKDFGTGIGALSDLLRYAQSEYSLDTTSGAMMANRCHSESDNDGNVTDEEVEISITRLHFLPDPRRRLYMDCKLSLPAGGSVPMRGGAESISVSDLEGSLSPEALYERKRNTAFEQEKHFRLQKLAFACPLSNCDVVVNPGNLLSHFLMYHQEIIVLEMKTREAKCLKLMGKSVPETRLTKSNCVGLLIFESGKQVAMNANLPRIYMDWEGRLPVLVMLWKTSWDSLPAVPRVTHLYILWLFCAQAQPPLMVTVKAGENLPECHVNR</sequence>
<dbReference type="InterPro" id="IPR031732">
    <property type="entry name" value="DUF4729"/>
</dbReference>
<keyword evidence="4" id="KW-1185">Reference proteome</keyword>
<accession>A0A9P9YCS8</accession>
<evidence type="ECO:0000313" key="3">
    <source>
        <dbReference type="EMBL" id="KAI8034617.1"/>
    </source>
</evidence>
<reference evidence="3" key="1">
    <citation type="journal article" date="2023" name="Genome Biol. Evol.">
        <title>Long-read-based Genome Assembly of Drosophila gunungcola Reveals Fewer Chemosensory Genes in Flower-breeding Species.</title>
        <authorList>
            <person name="Negi A."/>
            <person name="Liao B.Y."/>
            <person name="Yeh S.D."/>
        </authorList>
    </citation>
    <scope>NUCLEOTIDE SEQUENCE</scope>
    <source>
        <strain evidence="3">Sukarami</strain>
    </source>
</reference>
<dbReference type="Proteomes" id="UP001059596">
    <property type="component" value="Unassembled WGS sequence"/>
</dbReference>
<evidence type="ECO:0000259" key="2">
    <source>
        <dbReference type="Pfam" id="PF15866"/>
    </source>
</evidence>
<name>A0A9P9YCS8_9MUSC</name>
<gene>
    <name evidence="3" type="ORF">M5D96_012579</name>
</gene>
<evidence type="ECO:0000256" key="1">
    <source>
        <dbReference type="SAM" id="MobiDB-lite"/>
    </source>
</evidence>